<comment type="caution">
    <text evidence="2">The sequence shown here is derived from an EMBL/GenBank/DDBJ whole genome shotgun (WGS) entry which is preliminary data.</text>
</comment>
<reference evidence="2 3" key="1">
    <citation type="submission" date="2020-08" db="EMBL/GenBank/DDBJ databases">
        <title>Genomic Encyclopedia of Type Strains, Phase IV (KMG-IV): sequencing the most valuable type-strain genomes for metagenomic binning, comparative biology and taxonomic classification.</title>
        <authorList>
            <person name="Goeker M."/>
        </authorList>
    </citation>
    <scope>NUCLEOTIDE SEQUENCE [LARGE SCALE GENOMIC DNA]</scope>
    <source>
        <strain evidence="2 3">DSM 29568</strain>
    </source>
</reference>
<proteinExistence type="predicted"/>
<protein>
    <submittedName>
        <fullName evidence="2">Nucleotide-binding universal stress UspA family protein</fullName>
    </submittedName>
</protein>
<accession>A0A840EQW8</accession>
<dbReference type="InterPro" id="IPR006016">
    <property type="entry name" value="UspA"/>
</dbReference>
<dbReference type="Gene3D" id="3.40.50.12370">
    <property type="match status" value="1"/>
</dbReference>
<dbReference type="Proteomes" id="UP000553034">
    <property type="component" value="Unassembled WGS sequence"/>
</dbReference>
<dbReference type="RefSeq" id="WP_183477327.1">
    <property type="nucleotide sequence ID" value="NZ_JACIFO010000004.1"/>
</dbReference>
<organism evidence="2 3">
    <name type="scientific">Mesonia hippocampi</name>
    <dbReference type="NCBI Taxonomy" id="1628250"/>
    <lineage>
        <taxon>Bacteria</taxon>
        <taxon>Pseudomonadati</taxon>
        <taxon>Bacteroidota</taxon>
        <taxon>Flavobacteriia</taxon>
        <taxon>Flavobacteriales</taxon>
        <taxon>Flavobacteriaceae</taxon>
        <taxon>Mesonia</taxon>
    </lineage>
</organism>
<dbReference type="EMBL" id="JACIFO010000004">
    <property type="protein sequence ID" value="MBB4118973.1"/>
    <property type="molecule type" value="Genomic_DNA"/>
</dbReference>
<sequence>MSTIFATNPIKNILVGLDLSAIDNTLIKYTSFIAEKLQVEKVYFVHNIKRYEFSNLFSEALDDINLDDVVGEELNDKIEENFTSTIEWEVLISDDPYTESLFNYIVNKYAIQLTIVGNKNTANGSGVLSNKLLKLLKCHILSVPKNTLIKLEKTWVGTDFSMASKKAFGVAEYIKSKQEDTKVNAVYVYKIPLQFSHYLPTENMASTIKKHATEKGARFMRKLKLDQKYDLEIYRKQDISISQRLNQEGQKENIDLLIVADKGSNTFSSLLVGSVTEDLFNELLHFPLWVAKY</sequence>
<dbReference type="Pfam" id="PF00582">
    <property type="entry name" value="Usp"/>
    <property type="match status" value="1"/>
</dbReference>
<dbReference type="CDD" id="cd00293">
    <property type="entry name" value="USP-like"/>
    <property type="match status" value="1"/>
</dbReference>
<dbReference type="AlphaFoldDB" id="A0A840EQW8"/>
<dbReference type="SUPFAM" id="SSF52402">
    <property type="entry name" value="Adenine nucleotide alpha hydrolases-like"/>
    <property type="match status" value="2"/>
</dbReference>
<feature type="domain" description="UspA" evidence="1">
    <location>
        <begin position="156"/>
        <end position="281"/>
    </location>
</feature>
<keyword evidence="3" id="KW-1185">Reference proteome</keyword>
<evidence type="ECO:0000313" key="3">
    <source>
        <dbReference type="Proteomes" id="UP000553034"/>
    </source>
</evidence>
<evidence type="ECO:0000313" key="2">
    <source>
        <dbReference type="EMBL" id="MBB4118973.1"/>
    </source>
</evidence>
<evidence type="ECO:0000259" key="1">
    <source>
        <dbReference type="Pfam" id="PF00582"/>
    </source>
</evidence>
<gene>
    <name evidence="2" type="ORF">GGR32_001264</name>
</gene>
<name>A0A840EQW8_9FLAO</name>